<evidence type="ECO:0000313" key="1">
    <source>
        <dbReference type="EMBL" id="GGC66972.1"/>
    </source>
</evidence>
<sequence length="124" mass="14045">MNMPIAADNKNFIGAQPELTIWTDLKTYLQRISRELSAEVSTYPAPIARCDEQLPKMIEQRNLAMGLLHELAEIDRAGSAPLDERQLALMEAFVRSAEFAREDDSERILRSRVEAALAMAREQN</sequence>
<gene>
    <name evidence="1" type="ORF">GCM10011396_12480</name>
</gene>
<dbReference type="AlphaFoldDB" id="A0A916UBM3"/>
<keyword evidence="2" id="KW-1185">Reference proteome</keyword>
<organism evidence="1 2">
    <name type="scientific">Undibacterium terreum</name>
    <dbReference type="NCBI Taxonomy" id="1224302"/>
    <lineage>
        <taxon>Bacteria</taxon>
        <taxon>Pseudomonadati</taxon>
        <taxon>Pseudomonadota</taxon>
        <taxon>Betaproteobacteria</taxon>
        <taxon>Burkholderiales</taxon>
        <taxon>Oxalobacteraceae</taxon>
        <taxon>Undibacterium</taxon>
    </lineage>
</organism>
<reference evidence="1" key="2">
    <citation type="submission" date="2020-09" db="EMBL/GenBank/DDBJ databases">
        <authorList>
            <person name="Sun Q."/>
            <person name="Zhou Y."/>
        </authorList>
    </citation>
    <scope>NUCLEOTIDE SEQUENCE</scope>
    <source>
        <strain evidence="1">CGMCC 1.10998</strain>
    </source>
</reference>
<dbReference type="EMBL" id="BMED01000001">
    <property type="protein sequence ID" value="GGC66972.1"/>
    <property type="molecule type" value="Genomic_DNA"/>
</dbReference>
<protein>
    <submittedName>
        <fullName evidence="1">Uncharacterized protein</fullName>
    </submittedName>
</protein>
<name>A0A916UBM3_9BURK</name>
<evidence type="ECO:0000313" key="2">
    <source>
        <dbReference type="Proteomes" id="UP000637423"/>
    </source>
</evidence>
<proteinExistence type="predicted"/>
<dbReference type="RefSeq" id="WP_188565066.1">
    <property type="nucleotide sequence ID" value="NZ_BMED01000001.1"/>
</dbReference>
<comment type="caution">
    <text evidence="1">The sequence shown here is derived from an EMBL/GenBank/DDBJ whole genome shotgun (WGS) entry which is preliminary data.</text>
</comment>
<reference evidence="1" key="1">
    <citation type="journal article" date="2014" name="Int. J. Syst. Evol. Microbiol.">
        <title>Complete genome sequence of Corynebacterium casei LMG S-19264T (=DSM 44701T), isolated from a smear-ripened cheese.</title>
        <authorList>
            <consortium name="US DOE Joint Genome Institute (JGI-PGF)"/>
            <person name="Walter F."/>
            <person name="Albersmeier A."/>
            <person name="Kalinowski J."/>
            <person name="Ruckert C."/>
        </authorList>
    </citation>
    <scope>NUCLEOTIDE SEQUENCE</scope>
    <source>
        <strain evidence="1">CGMCC 1.10998</strain>
    </source>
</reference>
<dbReference type="Proteomes" id="UP000637423">
    <property type="component" value="Unassembled WGS sequence"/>
</dbReference>
<accession>A0A916UBM3</accession>